<reference evidence="3 4" key="1">
    <citation type="journal article" date="2017" name="Curr. Biol.">
        <title>Genome architecture and evolution of a unichromosomal asexual nematode.</title>
        <authorList>
            <person name="Fradin H."/>
            <person name="Zegar C."/>
            <person name="Gutwein M."/>
            <person name="Lucas J."/>
            <person name="Kovtun M."/>
            <person name="Corcoran D."/>
            <person name="Baugh L.R."/>
            <person name="Kiontke K."/>
            <person name="Gunsalus K."/>
            <person name="Fitch D.H."/>
            <person name="Piano F."/>
        </authorList>
    </citation>
    <scope>NUCLEOTIDE SEQUENCE [LARGE SCALE GENOMIC DNA]</scope>
    <source>
        <strain evidence="3">PF1309</strain>
    </source>
</reference>
<dbReference type="EMBL" id="LIAE01009477">
    <property type="protein sequence ID" value="PAV69673.1"/>
    <property type="molecule type" value="Genomic_DNA"/>
</dbReference>
<proteinExistence type="predicted"/>
<evidence type="ECO:0008006" key="5">
    <source>
        <dbReference type="Google" id="ProtNLM"/>
    </source>
</evidence>
<feature type="chain" id="PRO_5012968611" description="Glycine-rich protein" evidence="2">
    <location>
        <begin position="21"/>
        <end position="68"/>
    </location>
</feature>
<keyword evidence="2" id="KW-0732">Signal</keyword>
<sequence>MRTLICLFLVLAITWIVLEAAEDNDSIHKRDKRCYYGYGGGGRGGNGGNGGGGNGGGGRGGGYWGGGG</sequence>
<gene>
    <name evidence="3" type="ORF">WR25_24029</name>
</gene>
<evidence type="ECO:0000313" key="4">
    <source>
        <dbReference type="Proteomes" id="UP000218231"/>
    </source>
</evidence>
<evidence type="ECO:0000256" key="1">
    <source>
        <dbReference type="SAM" id="MobiDB-lite"/>
    </source>
</evidence>
<dbReference type="Proteomes" id="UP000218231">
    <property type="component" value="Unassembled WGS sequence"/>
</dbReference>
<evidence type="ECO:0000313" key="3">
    <source>
        <dbReference type="EMBL" id="PAV69673.1"/>
    </source>
</evidence>
<comment type="caution">
    <text evidence="3">The sequence shown here is derived from an EMBL/GenBank/DDBJ whole genome shotgun (WGS) entry which is preliminary data.</text>
</comment>
<protein>
    <recommendedName>
        <fullName evidence="5">Glycine-rich protein</fullName>
    </recommendedName>
</protein>
<feature type="signal peptide" evidence="2">
    <location>
        <begin position="1"/>
        <end position="20"/>
    </location>
</feature>
<evidence type="ECO:0000256" key="2">
    <source>
        <dbReference type="SAM" id="SignalP"/>
    </source>
</evidence>
<organism evidence="3 4">
    <name type="scientific">Diploscapter pachys</name>
    <dbReference type="NCBI Taxonomy" id="2018661"/>
    <lineage>
        <taxon>Eukaryota</taxon>
        <taxon>Metazoa</taxon>
        <taxon>Ecdysozoa</taxon>
        <taxon>Nematoda</taxon>
        <taxon>Chromadorea</taxon>
        <taxon>Rhabditida</taxon>
        <taxon>Rhabditina</taxon>
        <taxon>Rhabditomorpha</taxon>
        <taxon>Rhabditoidea</taxon>
        <taxon>Rhabditidae</taxon>
        <taxon>Diploscapter</taxon>
    </lineage>
</organism>
<accession>A0A2A2K720</accession>
<dbReference type="AlphaFoldDB" id="A0A2A2K720"/>
<feature type="region of interest" description="Disordered" evidence="1">
    <location>
        <begin position="45"/>
        <end position="68"/>
    </location>
</feature>
<keyword evidence="4" id="KW-1185">Reference proteome</keyword>
<name>A0A2A2K720_9BILA</name>